<reference evidence="6 7" key="1">
    <citation type="submission" date="2020-07" db="EMBL/GenBank/DDBJ databases">
        <title>Spirosoma foliorum sp. nov., isolated from the leaves on the Nejang mountain Korea, Republic of.</title>
        <authorList>
            <person name="Ho H."/>
            <person name="Lee Y.-J."/>
            <person name="Nurcahyanto D.-A."/>
            <person name="Kim S.-G."/>
        </authorList>
    </citation>
    <scope>NUCLEOTIDE SEQUENCE [LARGE SCALE GENOMIC DNA]</scope>
    <source>
        <strain evidence="6 7">PL0136</strain>
    </source>
</reference>
<dbReference type="RefSeq" id="WP_182464160.1">
    <property type="nucleotide sequence ID" value="NZ_CP059732.1"/>
</dbReference>
<evidence type="ECO:0000256" key="2">
    <source>
        <dbReference type="PIRSR" id="PIRSR640255-2"/>
    </source>
</evidence>
<dbReference type="Gene3D" id="3.40.570.10">
    <property type="entry name" value="Extracellular Endonuclease, subunit A"/>
    <property type="match status" value="1"/>
</dbReference>
<dbReference type="PANTHER" id="PTHR13966:SF5">
    <property type="entry name" value="ENDONUCLEASE G, MITOCHONDRIAL"/>
    <property type="match status" value="1"/>
</dbReference>
<evidence type="ECO:0000256" key="1">
    <source>
        <dbReference type="PIRSR" id="PIRSR640255-1"/>
    </source>
</evidence>
<dbReference type="GO" id="GO:0016787">
    <property type="term" value="F:hydrolase activity"/>
    <property type="evidence" value="ECO:0007669"/>
    <property type="project" value="InterPro"/>
</dbReference>
<feature type="domain" description="DNA/RNA non-specific endonuclease/pyrophosphatase/phosphodiesterase" evidence="5">
    <location>
        <begin position="62"/>
        <end position="274"/>
    </location>
</feature>
<feature type="active site" description="Proton acceptor" evidence="1">
    <location>
        <position position="126"/>
    </location>
</feature>
<dbReference type="InterPro" id="IPR001604">
    <property type="entry name" value="Endo_G_ENPP1-like_dom"/>
</dbReference>
<dbReference type="InterPro" id="IPR020821">
    <property type="entry name" value="ENPP1-3/EXOG-like_nuc-like"/>
</dbReference>
<gene>
    <name evidence="6" type="ORF">H3H32_18675</name>
</gene>
<dbReference type="InterPro" id="IPR044925">
    <property type="entry name" value="His-Me_finger_sf"/>
</dbReference>
<evidence type="ECO:0000259" key="4">
    <source>
        <dbReference type="SMART" id="SM00477"/>
    </source>
</evidence>
<keyword evidence="6" id="KW-0378">Hydrolase</keyword>
<dbReference type="SUPFAM" id="SSF54060">
    <property type="entry name" value="His-Me finger endonucleases"/>
    <property type="match status" value="1"/>
</dbReference>
<feature type="domain" description="ENPP1-3/EXOG-like endonuclease/phosphodiesterase" evidence="4">
    <location>
        <begin position="63"/>
        <end position="274"/>
    </location>
</feature>
<evidence type="ECO:0000313" key="7">
    <source>
        <dbReference type="Proteomes" id="UP000515369"/>
    </source>
</evidence>
<dbReference type="SMART" id="SM00892">
    <property type="entry name" value="Endonuclease_NS"/>
    <property type="match status" value="1"/>
</dbReference>
<dbReference type="Proteomes" id="UP000515369">
    <property type="component" value="Chromosome"/>
</dbReference>
<dbReference type="KEGG" id="sfol:H3H32_18675"/>
<organism evidence="6 7">
    <name type="scientific">Spirosoma foliorum</name>
    <dbReference type="NCBI Taxonomy" id="2710596"/>
    <lineage>
        <taxon>Bacteria</taxon>
        <taxon>Pseudomonadati</taxon>
        <taxon>Bacteroidota</taxon>
        <taxon>Cytophagia</taxon>
        <taxon>Cytophagales</taxon>
        <taxon>Cytophagaceae</taxon>
        <taxon>Spirosoma</taxon>
    </lineage>
</organism>
<protein>
    <submittedName>
        <fullName evidence="6">DNA/RNA non-specific endonuclease</fullName>
    </submittedName>
</protein>
<keyword evidence="6" id="KW-0540">Nuclease</keyword>
<proteinExistence type="predicted"/>
<dbReference type="GO" id="GO:0046872">
    <property type="term" value="F:metal ion binding"/>
    <property type="evidence" value="ECO:0007669"/>
    <property type="project" value="UniProtKB-KW"/>
</dbReference>
<feature type="binding site" evidence="2">
    <location>
        <position position="157"/>
    </location>
    <ligand>
        <name>Mg(2+)</name>
        <dbReference type="ChEBI" id="CHEBI:18420"/>
        <note>catalytic</note>
    </ligand>
</feature>
<keyword evidence="6" id="KW-0255">Endonuclease</keyword>
<dbReference type="GO" id="GO:0003676">
    <property type="term" value="F:nucleic acid binding"/>
    <property type="evidence" value="ECO:0007669"/>
    <property type="project" value="InterPro"/>
</dbReference>
<keyword evidence="7" id="KW-1185">Reference proteome</keyword>
<dbReference type="PANTHER" id="PTHR13966">
    <property type="entry name" value="ENDONUCLEASE RELATED"/>
    <property type="match status" value="1"/>
</dbReference>
<feature type="region of interest" description="Disordered" evidence="3">
    <location>
        <begin position="28"/>
        <end position="55"/>
    </location>
</feature>
<sequence>MVLKHTVRVLVGLVLLISLDHCKQPSVPIPADTTPTRDDNMTMGNPDGARTSESSPNAYLISRSTYSLSYNQATGIANWCSWHLSSAWKGLASRYAGNFIPDQSLPTGWYQARHADYTNTGFDRGHLCPSDDRDSTAEENKTTFILTNIVPQAPQLNRQSWLRLENYCRNLVTQGNELYIIAGTLGKGGEGDTGKASTIASGKLAVPAALWKVIVILPVGSDDVSRINTQTRVIAILIPNTNSAGERGWSGYRVSVDTIEKQTGYNLLSNVPENVQLILEAKVDNVIL</sequence>
<dbReference type="EMBL" id="CP059732">
    <property type="protein sequence ID" value="QMW06767.1"/>
    <property type="molecule type" value="Genomic_DNA"/>
</dbReference>
<dbReference type="AlphaFoldDB" id="A0A7G5H6M5"/>
<accession>A0A7G5H6M5</accession>
<evidence type="ECO:0000313" key="6">
    <source>
        <dbReference type="EMBL" id="QMW06767.1"/>
    </source>
</evidence>
<dbReference type="SMART" id="SM00477">
    <property type="entry name" value="NUC"/>
    <property type="match status" value="1"/>
</dbReference>
<evidence type="ECO:0000256" key="3">
    <source>
        <dbReference type="SAM" id="MobiDB-lite"/>
    </source>
</evidence>
<evidence type="ECO:0000259" key="5">
    <source>
        <dbReference type="SMART" id="SM00892"/>
    </source>
</evidence>
<name>A0A7G5H6M5_9BACT</name>
<keyword evidence="2" id="KW-0479">Metal-binding</keyword>
<dbReference type="Pfam" id="PF01223">
    <property type="entry name" value="Endonuclease_NS"/>
    <property type="match status" value="1"/>
</dbReference>
<dbReference type="InterPro" id="IPR044929">
    <property type="entry name" value="DNA/RNA_non-sp_Endonuclease_sf"/>
</dbReference>
<dbReference type="GO" id="GO:0004519">
    <property type="term" value="F:endonuclease activity"/>
    <property type="evidence" value="ECO:0007669"/>
    <property type="project" value="UniProtKB-KW"/>
</dbReference>
<dbReference type="InterPro" id="IPR040255">
    <property type="entry name" value="Non-specific_endonuclease"/>
</dbReference>
<dbReference type="CDD" id="cd00091">
    <property type="entry name" value="NUC"/>
    <property type="match status" value="1"/>
</dbReference>